<feature type="domain" description="Apical junction molecule ajm1 alpha/beta" evidence="2">
    <location>
        <begin position="817"/>
        <end position="932"/>
    </location>
</feature>
<gene>
    <name evidence="3" type="ORF">JOB18_042729</name>
</gene>
<accession>A0AAV6QIJ8</accession>
<evidence type="ECO:0000313" key="3">
    <source>
        <dbReference type="EMBL" id="KAG7490817.1"/>
    </source>
</evidence>
<organism evidence="3 4">
    <name type="scientific">Solea senegalensis</name>
    <name type="common">Senegalese sole</name>
    <dbReference type="NCBI Taxonomy" id="28829"/>
    <lineage>
        <taxon>Eukaryota</taxon>
        <taxon>Metazoa</taxon>
        <taxon>Chordata</taxon>
        <taxon>Craniata</taxon>
        <taxon>Vertebrata</taxon>
        <taxon>Euteleostomi</taxon>
        <taxon>Actinopterygii</taxon>
        <taxon>Neopterygii</taxon>
        <taxon>Teleostei</taxon>
        <taxon>Neoteleostei</taxon>
        <taxon>Acanthomorphata</taxon>
        <taxon>Carangaria</taxon>
        <taxon>Pleuronectiformes</taxon>
        <taxon>Pleuronectoidei</taxon>
        <taxon>Soleidae</taxon>
        <taxon>Solea</taxon>
    </lineage>
</organism>
<dbReference type="Proteomes" id="UP000693946">
    <property type="component" value="Linkage Group LG5"/>
</dbReference>
<feature type="region of interest" description="Disordered" evidence="1">
    <location>
        <begin position="110"/>
        <end position="178"/>
    </location>
</feature>
<evidence type="ECO:0000259" key="2">
    <source>
        <dbReference type="Pfam" id="PF26649"/>
    </source>
</evidence>
<dbReference type="InterPro" id="IPR058586">
    <property type="entry name" value="Ajm-1"/>
</dbReference>
<feature type="compositionally biased region" description="Polar residues" evidence="1">
    <location>
        <begin position="724"/>
        <end position="738"/>
    </location>
</feature>
<feature type="region of interest" description="Disordered" evidence="1">
    <location>
        <begin position="633"/>
        <end position="662"/>
    </location>
</feature>
<dbReference type="GO" id="GO:0045216">
    <property type="term" value="P:cell-cell junction organization"/>
    <property type="evidence" value="ECO:0007669"/>
    <property type="project" value="InterPro"/>
</dbReference>
<comment type="caution">
    <text evidence="3">The sequence shown here is derived from an EMBL/GenBank/DDBJ whole genome shotgun (WGS) entry which is preliminary data.</text>
</comment>
<protein>
    <recommendedName>
        <fullName evidence="2">Apical junction molecule ajm1 alpha/beta domain-containing protein</fullName>
    </recommendedName>
</protein>
<name>A0AAV6QIJ8_SOLSE</name>
<dbReference type="GO" id="GO:0043296">
    <property type="term" value="C:apical junction complex"/>
    <property type="evidence" value="ECO:0007669"/>
    <property type="project" value="TreeGrafter"/>
</dbReference>
<feature type="region of interest" description="Disordered" evidence="1">
    <location>
        <begin position="708"/>
        <end position="745"/>
    </location>
</feature>
<dbReference type="PANTHER" id="PTHR21517:SF4">
    <property type="entry name" value="UN-NAMED HU7912"/>
    <property type="match status" value="1"/>
</dbReference>
<dbReference type="InterPro" id="IPR038825">
    <property type="entry name" value="Apical_junction"/>
</dbReference>
<feature type="compositionally biased region" description="Basic and acidic residues" evidence="1">
    <location>
        <begin position="118"/>
        <end position="131"/>
    </location>
</feature>
<dbReference type="PANTHER" id="PTHR21517">
    <property type="entry name" value="APICAL JUNCTION COMPONENT 1 HOMOLOG"/>
    <property type="match status" value="1"/>
</dbReference>
<dbReference type="AlphaFoldDB" id="A0AAV6QIJ8"/>
<dbReference type="GO" id="GO:0005886">
    <property type="term" value="C:plasma membrane"/>
    <property type="evidence" value="ECO:0007669"/>
    <property type="project" value="TreeGrafter"/>
</dbReference>
<sequence>MTRTHPPDILASTLYRDITLNPIPDCSVSVHSSQQSDLKMIDKPEIINKRHCRSFDFIESLDDPQSFSSPMEYPYKRAEHQTLNKDQMWNGLDQQGHLRFSSPDLFNTRQLQQQQHASQEKANHHTWSDSKKRTRSKSAPRAKATLTPVPISVSPPGARKGRDAPQAASDSLRASQTHRDPYATNRAFLNEVHPNKLQPHSPLYVSDCFEEDKPDKPAVTPHVRYRVDIKPDAAVLQHTSRQVPNVRTEHLWQRYSQAGSSRGLYVPRQVVCSPTPTPSECYSGDFRQGHHYATSMSPISYQHVDMHRIPSPTAPYLSQEHRAYSNPNIPTKFFYTEDPVRYSAHPYSRAHFQDDRSSLTSHGSTMTCQYDPRTRWVHTLPVRSYYTDHLSKREPAHSVYNRPYSTSEAGSYFSQTPLSRPYFGEESRFNPYHTSNPRLFYPKPFSSPEEQYFPSRQYHTEGRQRPRLSQAFSDDWYRSSISGYSNQSSLHTPPRVRQDPTMPPWFTSSCAETSRLGAEVKNHSKSWDNILYPQHDRDQSVPRGRSFENLFYQARHGAPSDVASQPVILNLSSSPRRYAALSLSENSLERGSSNPWRNMKSANWFVTPEITITDNDICAANSKRRDVHSVHWNTLDGDKTPSQRVAQQQKQPSPTADITKDRKHNNFSLQQSLEQLDELLADLVVDYKPPTSRKSSEDLLGQLKQLITEDNDKDRESSGLENVGSLNTPFLSSKSSPDTIKDPDSGCDALQRSAEECSPDHSTDEDDTMVCANKKCNRTDTMFNACLYYKSCHSCYTFYCSRNCRRDDWEIHKETCLYGRVSSVCRHTLKFCRENSEIHKAFSRVAKAGYLSRGRGVLFLGFANPETADNFLQVGLESLLMSPTYLSLRELDGFKDNLGEYCKELQQAGNEYDPNECFLLNVSIAVGELVPNRPSPRVQAPTVRKYAKVSLASSSPEKKVLKKDSEMETLILTPPPGTPDIDKEGEEGRKAREVCFVNIQRELRTRGVFLRHEYPKIYNQLCAFVESNKRFTPTTIYPIDKRTGQQFMCMIMAASEPRTLDWVDTPHLLDDII</sequence>
<proteinExistence type="predicted"/>
<dbReference type="Pfam" id="PF26649">
    <property type="entry name" value="Ajm-1"/>
    <property type="match status" value="1"/>
</dbReference>
<evidence type="ECO:0000256" key="1">
    <source>
        <dbReference type="SAM" id="MobiDB-lite"/>
    </source>
</evidence>
<reference evidence="3 4" key="1">
    <citation type="journal article" date="2021" name="Sci. Rep.">
        <title>Chromosome anchoring in Senegalese sole (Solea senegalensis) reveals sex-associated markers and genome rearrangements in flatfish.</title>
        <authorList>
            <person name="Guerrero-Cozar I."/>
            <person name="Gomez-Garrido J."/>
            <person name="Berbel C."/>
            <person name="Martinez-Blanch J.F."/>
            <person name="Alioto T."/>
            <person name="Claros M.G."/>
            <person name="Gagnaire P.A."/>
            <person name="Manchado M."/>
        </authorList>
    </citation>
    <scope>NUCLEOTIDE SEQUENCE [LARGE SCALE GENOMIC DNA]</scope>
    <source>
        <strain evidence="3">Sse05_10M</strain>
    </source>
</reference>
<evidence type="ECO:0000313" key="4">
    <source>
        <dbReference type="Proteomes" id="UP000693946"/>
    </source>
</evidence>
<feature type="compositionally biased region" description="Polar residues" evidence="1">
    <location>
        <begin position="642"/>
        <end position="656"/>
    </location>
</feature>
<dbReference type="EMBL" id="JAGKHQ010000017">
    <property type="protein sequence ID" value="KAG7490817.1"/>
    <property type="molecule type" value="Genomic_DNA"/>
</dbReference>
<keyword evidence="4" id="KW-1185">Reference proteome</keyword>